<dbReference type="PANTHER" id="PTHR13710">
    <property type="entry name" value="DNA HELICASE RECQ FAMILY MEMBER"/>
    <property type="match status" value="1"/>
</dbReference>
<sequence length="646" mass="71361">MATIDTAMGMESAEALLRERFGLTGFRAGQRQVIESLFARGGALAVFPTGGGKSLCYQLPALLLDGVTVVISPLIALMKDQIDYLRSRGIEAGRLDSSLQRDELAEVERGLRAGTLKILYVAPERFNNERFLQQLGRVRISLFAVDEAHCISQWGHNFRPDYLKLAETARTLGVERMLALTATATPAVVEDICESFGIPREGAVVTGFHRANLFLSTHPVAWSGRDRALVERIRARPAGSGIVYVTLQKTAERVAQSLADAGIPARAYHAGLEPEMRSEVQEWWKGSDRATVVATIAFGMGIDKADVRYVYHYNLPKGLESYSQEIGRAGRDGRDSTVEVLGSMEDVATLENFAYGDTPDRDSILGLLRWIDGEPATFDVAQLKLANAHDLRQLVLRTALTYLELLGVIRQGTPFYAGYKAKLLASLKEVVGRFSGERAKFVEAIFTQSKFGRTLYTIEPDEPVLGVADRGRVVRALEYLAEQGLVELQVTDLRQRYAKLVPRLDVEALADDLVARFDQREAGEVERIGQVVELVERDGCQTNVLLEYFGEARSEPCGHCTWCETRVPTRFPALPKRPAVERSIDAGAFRALCAAQPVALGTPRRRARFLCGLATPALTQAKLTRNPLFGALEDRRFAEVLAWCEG</sequence>
<dbReference type="FunFam" id="3.40.50.300:FF:001389">
    <property type="entry name" value="ATP-dependent DNA helicase RecQ"/>
    <property type="match status" value="1"/>
</dbReference>
<dbReference type="GO" id="GO:0003677">
    <property type="term" value="F:DNA binding"/>
    <property type="evidence" value="ECO:0007669"/>
    <property type="project" value="UniProtKB-KW"/>
</dbReference>
<dbReference type="PROSITE" id="PS51194">
    <property type="entry name" value="HELICASE_CTER"/>
    <property type="match status" value="1"/>
</dbReference>
<keyword evidence="4" id="KW-0378">Hydrolase</keyword>
<dbReference type="Pfam" id="PF00271">
    <property type="entry name" value="Helicase_C"/>
    <property type="match status" value="1"/>
</dbReference>
<dbReference type="GO" id="GO:0046872">
    <property type="term" value="F:metal ion binding"/>
    <property type="evidence" value="ECO:0007669"/>
    <property type="project" value="UniProtKB-KW"/>
</dbReference>
<proteinExistence type="inferred from homology"/>
<protein>
    <recommendedName>
        <fullName evidence="11">ATP-dependent DNA helicase RecQ</fullName>
        <ecNumber evidence="10">5.6.2.4</ecNumber>
    </recommendedName>
    <alternativeName>
        <fullName evidence="12">DNA 3'-5' helicase RecQ</fullName>
    </alternativeName>
</protein>
<evidence type="ECO:0000256" key="10">
    <source>
        <dbReference type="ARBA" id="ARBA00034808"/>
    </source>
</evidence>
<dbReference type="GO" id="GO:0030894">
    <property type="term" value="C:replisome"/>
    <property type="evidence" value="ECO:0007669"/>
    <property type="project" value="TreeGrafter"/>
</dbReference>
<evidence type="ECO:0000256" key="7">
    <source>
        <dbReference type="ARBA" id="ARBA00023125"/>
    </source>
</evidence>
<evidence type="ECO:0000256" key="2">
    <source>
        <dbReference type="ARBA" id="ARBA00022723"/>
    </source>
</evidence>
<dbReference type="SMART" id="SM00490">
    <property type="entry name" value="HELICc"/>
    <property type="match status" value="1"/>
</dbReference>
<name>A0A6J4L7L8_9BACT</name>
<evidence type="ECO:0000256" key="6">
    <source>
        <dbReference type="ARBA" id="ARBA00022840"/>
    </source>
</evidence>
<evidence type="ECO:0000256" key="8">
    <source>
        <dbReference type="ARBA" id="ARBA00023235"/>
    </source>
</evidence>
<dbReference type="Gene3D" id="1.10.10.10">
    <property type="entry name" value="Winged helix-like DNA-binding domain superfamily/Winged helix DNA-binding domain"/>
    <property type="match status" value="1"/>
</dbReference>
<dbReference type="CDD" id="cd17920">
    <property type="entry name" value="DEXHc_RecQ"/>
    <property type="match status" value="1"/>
</dbReference>
<dbReference type="GO" id="GO:0043138">
    <property type="term" value="F:3'-5' DNA helicase activity"/>
    <property type="evidence" value="ECO:0007669"/>
    <property type="project" value="UniProtKB-EC"/>
</dbReference>
<gene>
    <name evidence="15" type="ORF">AVDCRST_MAG68-2040</name>
</gene>
<dbReference type="Pfam" id="PF16124">
    <property type="entry name" value="RecQ_Zn_bind"/>
    <property type="match status" value="1"/>
</dbReference>
<dbReference type="PANTHER" id="PTHR13710:SF105">
    <property type="entry name" value="ATP-DEPENDENT DNA HELICASE Q1"/>
    <property type="match status" value="1"/>
</dbReference>
<dbReference type="NCBIfam" id="TIGR00614">
    <property type="entry name" value="recQ_fam"/>
    <property type="match status" value="1"/>
</dbReference>
<accession>A0A6J4L7L8</accession>
<dbReference type="GO" id="GO:0043590">
    <property type="term" value="C:bacterial nucleoid"/>
    <property type="evidence" value="ECO:0007669"/>
    <property type="project" value="TreeGrafter"/>
</dbReference>
<dbReference type="InterPro" id="IPR027417">
    <property type="entry name" value="P-loop_NTPase"/>
</dbReference>
<feature type="domain" description="Helicase C-terminal" evidence="14">
    <location>
        <begin position="225"/>
        <end position="375"/>
    </location>
</feature>
<organism evidence="15">
    <name type="scientific">uncultured Gemmatimonadota bacterium</name>
    <dbReference type="NCBI Taxonomy" id="203437"/>
    <lineage>
        <taxon>Bacteria</taxon>
        <taxon>Pseudomonadati</taxon>
        <taxon>Gemmatimonadota</taxon>
        <taxon>environmental samples</taxon>
    </lineage>
</organism>
<dbReference type="InterPro" id="IPR011545">
    <property type="entry name" value="DEAD/DEAH_box_helicase_dom"/>
</dbReference>
<dbReference type="GO" id="GO:0005737">
    <property type="term" value="C:cytoplasm"/>
    <property type="evidence" value="ECO:0007669"/>
    <property type="project" value="TreeGrafter"/>
</dbReference>
<dbReference type="InterPro" id="IPR004589">
    <property type="entry name" value="DNA_helicase_ATP-dep_RecQ"/>
</dbReference>
<evidence type="ECO:0000256" key="3">
    <source>
        <dbReference type="ARBA" id="ARBA00022741"/>
    </source>
</evidence>
<keyword evidence="6" id="KW-0067">ATP-binding</keyword>
<evidence type="ECO:0000256" key="11">
    <source>
        <dbReference type="ARBA" id="ARBA00044535"/>
    </source>
</evidence>
<comment type="catalytic activity">
    <reaction evidence="9">
        <text>Couples ATP hydrolysis with the unwinding of duplex DNA by translocating in the 3'-5' direction.</text>
        <dbReference type="EC" id="5.6.2.4"/>
    </reaction>
</comment>
<dbReference type="GO" id="GO:0005524">
    <property type="term" value="F:ATP binding"/>
    <property type="evidence" value="ECO:0007669"/>
    <property type="project" value="UniProtKB-KW"/>
</dbReference>
<dbReference type="Gene3D" id="3.40.50.300">
    <property type="entry name" value="P-loop containing nucleotide triphosphate hydrolases"/>
    <property type="match status" value="2"/>
</dbReference>
<comment type="similarity">
    <text evidence="1">Belongs to the helicase family. RecQ subfamily.</text>
</comment>
<evidence type="ECO:0000256" key="9">
    <source>
        <dbReference type="ARBA" id="ARBA00034617"/>
    </source>
</evidence>
<dbReference type="SUPFAM" id="SSF52540">
    <property type="entry name" value="P-loop containing nucleoside triphosphate hydrolases"/>
    <property type="match status" value="1"/>
</dbReference>
<dbReference type="SMART" id="SM00487">
    <property type="entry name" value="DEXDc"/>
    <property type="match status" value="1"/>
</dbReference>
<dbReference type="GO" id="GO:0006310">
    <property type="term" value="P:DNA recombination"/>
    <property type="evidence" value="ECO:0007669"/>
    <property type="project" value="InterPro"/>
</dbReference>
<keyword evidence="2" id="KW-0479">Metal-binding</keyword>
<dbReference type="EC" id="5.6.2.4" evidence="10"/>
<dbReference type="Pfam" id="PF00270">
    <property type="entry name" value="DEAD"/>
    <property type="match status" value="1"/>
</dbReference>
<dbReference type="InterPro" id="IPR032284">
    <property type="entry name" value="RecQ_Zn-bd"/>
</dbReference>
<evidence type="ECO:0000256" key="5">
    <source>
        <dbReference type="ARBA" id="ARBA00022806"/>
    </source>
</evidence>
<evidence type="ECO:0000259" key="13">
    <source>
        <dbReference type="PROSITE" id="PS51192"/>
    </source>
</evidence>
<evidence type="ECO:0000256" key="1">
    <source>
        <dbReference type="ARBA" id="ARBA00005446"/>
    </source>
</evidence>
<dbReference type="InterPro" id="IPR014001">
    <property type="entry name" value="Helicase_ATP-bd"/>
</dbReference>
<dbReference type="InterPro" id="IPR001650">
    <property type="entry name" value="Helicase_C-like"/>
</dbReference>
<keyword evidence="8" id="KW-0413">Isomerase</keyword>
<feature type="domain" description="Helicase ATP-binding" evidence="13">
    <location>
        <begin position="34"/>
        <end position="202"/>
    </location>
</feature>
<dbReference type="EMBL" id="CADCTW010000101">
    <property type="protein sequence ID" value="CAA9325067.1"/>
    <property type="molecule type" value="Genomic_DNA"/>
</dbReference>
<dbReference type="PROSITE" id="PS51192">
    <property type="entry name" value="HELICASE_ATP_BIND_1"/>
    <property type="match status" value="1"/>
</dbReference>
<evidence type="ECO:0000256" key="4">
    <source>
        <dbReference type="ARBA" id="ARBA00022801"/>
    </source>
</evidence>
<dbReference type="GO" id="GO:0009378">
    <property type="term" value="F:four-way junction helicase activity"/>
    <property type="evidence" value="ECO:0007669"/>
    <property type="project" value="TreeGrafter"/>
</dbReference>
<dbReference type="GO" id="GO:0016787">
    <property type="term" value="F:hydrolase activity"/>
    <property type="evidence" value="ECO:0007669"/>
    <property type="project" value="UniProtKB-KW"/>
</dbReference>
<keyword evidence="5 15" id="KW-0347">Helicase</keyword>
<dbReference type="InterPro" id="IPR036388">
    <property type="entry name" value="WH-like_DNA-bd_sf"/>
</dbReference>
<keyword evidence="7" id="KW-0238">DNA-binding</keyword>
<evidence type="ECO:0000259" key="14">
    <source>
        <dbReference type="PROSITE" id="PS51194"/>
    </source>
</evidence>
<keyword evidence="3" id="KW-0547">Nucleotide-binding</keyword>
<evidence type="ECO:0000256" key="12">
    <source>
        <dbReference type="ARBA" id="ARBA00044550"/>
    </source>
</evidence>
<dbReference type="GO" id="GO:0006281">
    <property type="term" value="P:DNA repair"/>
    <property type="evidence" value="ECO:0007669"/>
    <property type="project" value="TreeGrafter"/>
</dbReference>
<reference evidence="15" key="1">
    <citation type="submission" date="2020-02" db="EMBL/GenBank/DDBJ databases">
        <authorList>
            <person name="Meier V. D."/>
        </authorList>
    </citation>
    <scope>NUCLEOTIDE SEQUENCE</scope>
    <source>
        <strain evidence="15">AVDCRST_MAG68</strain>
    </source>
</reference>
<evidence type="ECO:0000313" key="15">
    <source>
        <dbReference type="EMBL" id="CAA9325067.1"/>
    </source>
</evidence>
<dbReference type="AlphaFoldDB" id="A0A6J4L7L8"/>